<dbReference type="AlphaFoldDB" id="K0SB89"/>
<reference evidence="2 3" key="1">
    <citation type="journal article" date="2012" name="Genome Biol.">
        <title>Genome and low-iron response of an oceanic diatom adapted to chronic iron limitation.</title>
        <authorList>
            <person name="Lommer M."/>
            <person name="Specht M."/>
            <person name="Roy A.S."/>
            <person name="Kraemer L."/>
            <person name="Andreson R."/>
            <person name="Gutowska M.A."/>
            <person name="Wolf J."/>
            <person name="Bergner S.V."/>
            <person name="Schilhabel M.B."/>
            <person name="Klostermeier U.C."/>
            <person name="Beiko R.G."/>
            <person name="Rosenstiel P."/>
            <person name="Hippler M."/>
            <person name="Laroche J."/>
        </authorList>
    </citation>
    <scope>NUCLEOTIDE SEQUENCE [LARGE SCALE GENOMIC DNA]</scope>
    <source>
        <strain evidence="2 3">CCMP1005</strain>
    </source>
</reference>
<name>K0SB89_THAOC</name>
<organism evidence="2 3">
    <name type="scientific">Thalassiosira oceanica</name>
    <name type="common">Marine diatom</name>
    <dbReference type="NCBI Taxonomy" id="159749"/>
    <lineage>
        <taxon>Eukaryota</taxon>
        <taxon>Sar</taxon>
        <taxon>Stramenopiles</taxon>
        <taxon>Ochrophyta</taxon>
        <taxon>Bacillariophyta</taxon>
        <taxon>Coscinodiscophyceae</taxon>
        <taxon>Thalassiosirophycidae</taxon>
        <taxon>Thalassiosirales</taxon>
        <taxon>Thalassiosiraceae</taxon>
        <taxon>Thalassiosira</taxon>
    </lineage>
</organism>
<feature type="compositionally biased region" description="Polar residues" evidence="1">
    <location>
        <begin position="40"/>
        <end position="55"/>
    </location>
</feature>
<evidence type="ECO:0000313" key="3">
    <source>
        <dbReference type="Proteomes" id="UP000266841"/>
    </source>
</evidence>
<dbReference type="Proteomes" id="UP000266841">
    <property type="component" value="Unassembled WGS sequence"/>
</dbReference>
<feature type="region of interest" description="Disordered" evidence="1">
    <location>
        <begin position="1"/>
        <end position="55"/>
    </location>
</feature>
<evidence type="ECO:0000256" key="1">
    <source>
        <dbReference type="SAM" id="MobiDB-lite"/>
    </source>
</evidence>
<protein>
    <submittedName>
        <fullName evidence="2">Uncharacterized protein</fullName>
    </submittedName>
</protein>
<keyword evidence="3" id="KW-1185">Reference proteome</keyword>
<dbReference type="OrthoDB" id="50020at2759"/>
<accession>K0SB89</accession>
<comment type="caution">
    <text evidence="2">The sequence shown here is derived from an EMBL/GenBank/DDBJ whole genome shotgun (WGS) entry which is preliminary data.</text>
</comment>
<gene>
    <name evidence="2" type="ORF">THAOC_15939</name>
</gene>
<dbReference type="EMBL" id="AGNL01018269">
    <property type="protein sequence ID" value="EJK63403.1"/>
    <property type="molecule type" value="Genomic_DNA"/>
</dbReference>
<sequence length="464" mass="52411">MPSSVPSEKPSLMPSSSPSEQPSGQPSSIPSLMPSSIPSEQPSSGPSETPSANPSQGCENIRDGCGWGIFNPWTCQCDCPVGICLDNNGYCLNPCQETIDVNPWSGCAPGWDCPWHPSEDGGHCVSDFHIPNQFEIYRHAWECCQEHYGGSPQCVIDSKTPGIGYIATSNEFPDTTNFYAPVEAEYLWQSERGQPEMWYPDLYGKQNCVHGSNYEHWMNENAEIRDQYLHGTAENCCEKWYPTKGASCPEPATSEITAVNPEAEDEAYAGRLRPYYFPDFSANSCGYGLNYPAWMGINGYERSYLFTDGATCCDRHFKGSATGSCPYETVYDPGYYWEKYQNDYYNENPMPVIHNFTYYPQMEAGTCVNGTDFPDWMNSDTAFRQRYIFKNDLEGCCKEWFSAYGVNNCVNKNTKKNMWYADLDGYTCKNDGDMPDFMLKDEYSPFYLFNAREQCCAAFGYDNC</sequence>
<feature type="compositionally biased region" description="Low complexity" evidence="1">
    <location>
        <begin position="1"/>
        <end position="39"/>
    </location>
</feature>
<evidence type="ECO:0000313" key="2">
    <source>
        <dbReference type="EMBL" id="EJK63403.1"/>
    </source>
</evidence>
<proteinExistence type="predicted"/>